<evidence type="ECO:0000259" key="1">
    <source>
        <dbReference type="SMART" id="SM00470"/>
    </source>
</evidence>
<proteinExistence type="predicted"/>
<name>A0ABW1ECF9_9BACT</name>
<dbReference type="InterPro" id="IPR036086">
    <property type="entry name" value="ParB/Sulfiredoxin_sf"/>
</dbReference>
<dbReference type="RefSeq" id="WP_263337386.1">
    <property type="nucleotide sequence ID" value="NZ_JAGSYH010000004.1"/>
</dbReference>
<dbReference type="SMART" id="SM00470">
    <property type="entry name" value="ParB"/>
    <property type="match status" value="1"/>
</dbReference>
<dbReference type="Pfam" id="PF07506">
    <property type="entry name" value="RepB"/>
    <property type="match status" value="1"/>
</dbReference>
<protein>
    <submittedName>
        <fullName evidence="2">Plasmid partitioning protein RepB C-terminal domain-containing protein</fullName>
    </submittedName>
</protein>
<dbReference type="Pfam" id="PF02195">
    <property type="entry name" value="ParB_N"/>
    <property type="match status" value="1"/>
</dbReference>
<dbReference type="Gene3D" id="3.90.1530.10">
    <property type="entry name" value="Conserved hypothetical protein from pyrococcus furiosus pfu- 392566-001, ParB domain"/>
    <property type="match status" value="1"/>
</dbReference>
<evidence type="ECO:0000313" key="3">
    <source>
        <dbReference type="Proteomes" id="UP001596091"/>
    </source>
</evidence>
<organism evidence="2 3">
    <name type="scientific">Acidicapsa dinghuensis</name>
    <dbReference type="NCBI Taxonomy" id="2218256"/>
    <lineage>
        <taxon>Bacteria</taxon>
        <taxon>Pseudomonadati</taxon>
        <taxon>Acidobacteriota</taxon>
        <taxon>Terriglobia</taxon>
        <taxon>Terriglobales</taxon>
        <taxon>Acidobacteriaceae</taxon>
        <taxon>Acidicapsa</taxon>
    </lineage>
</organism>
<reference evidence="3" key="1">
    <citation type="journal article" date="2019" name="Int. J. Syst. Evol. Microbiol.">
        <title>The Global Catalogue of Microorganisms (GCM) 10K type strain sequencing project: providing services to taxonomists for standard genome sequencing and annotation.</title>
        <authorList>
            <consortium name="The Broad Institute Genomics Platform"/>
            <consortium name="The Broad Institute Genome Sequencing Center for Infectious Disease"/>
            <person name="Wu L."/>
            <person name="Ma J."/>
        </authorList>
    </citation>
    <scope>NUCLEOTIDE SEQUENCE [LARGE SCALE GENOMIC DNA]</scope>
    <source>
        <strain evidence="3">JCM 4087</strain>
    </source>
</reference>
<dbReference type="EMBL" id="JBHSPH010000002">
    <property type="protein sequence ID" value="MFC5861768.1"/>
    <property type="molecule type" value="Genomic_DNA"/>
</dbReference>
<dbReference type="InterPro" id="IPR003115">
    <property type="entry name" value="ParB_N"/>
</dbReference>
<comment type="caution">
    <text evidence="2">The sequence shown here is derived from an EMBL/GenBank/DDBJ whole genome shotgun (WGS) entry which is preliminary data.</text>
</comment>
<evidence type="ECO:0000313" key="2">
    <source>
        <dbReference type="EMBL" id="MFC5861768.1"/>
    </source>
</evidence>
<feature type="domain" description="ParB-like N-terminal" evidence="1">
    <location>
        <begin position="13"/>
        <end position="101"/>
    </location>
</feature>
<sequence>MPLIKASFERSVVQLSIASIIPQRQIPYDQRRVLFYKQIEASIREVGMIEPLVVYPQNANQFLLLDGHLRLDVLKRKGISVAKCIIATDDEAYTYNRRVNIIPPVAQHLMLQKALENGLSEERIAAALHVDVQAIKRKRTMLDGVCAEAVKLLETKMVSARAIGYLKKMKPLRQIEAAEHMIASSVYSASFVHAILLATKSDLLANPSQRQNSASSTIRNSFVLENENLVKDLKRLKANLGKEALVSAVCLGYVRRLIGNPKVRRYLDRKHSDILRVFEDNILKRYETDKQGASFISPGNQ</sequence>
<gene>
    <name evidence="2" type="ORF">ACFPT7_05650</name>
</gene>
<dbReference type="InterPro" id="IPR011111">
    <property type="entry name" value="Plasmid_RepB"/>
</dbReference>
<dbReference type="SUPFAM" id="SSF110849">
    <property type="entry name" value="ParB/Sulfiredoxin"/>
    <property type="match status" value="1"/>
</dbReference>
<dbReference type="Proteomes" id="UP001596091">
    <property type="component" value="Unassembled WGS sequence"/>
</dbReference>
<dbReference type="SUPFAM" id="SSF109709">
    <property type="entry name" value="KorB DNA-binding domain-like"/>
    <property type="match status" value="1"/>
</dbReference>
<keyword evidence="3" id="KW-1185">Reference proteome</keyword>
<accession>A0ABW1ECF9</accession>